<keyword evidence="10" id="KW-0560">Oxidoreductase</keyword>
<organism evidence="10">
    <name type="scientific">uncultured Thiotrichaceae bacterium</name>
    <dbReference type="NCBI Taxonomy" id="298394"/>
    <lineage>
        <taxon>Bacteria</taxon>
        <taxon>Pseudomonadati</taxon>
        <taxon>Pseudomonadota</taxon>
        <taxon>Gammaproteobacteria</taxon>
        <taxon>Thiotrichales</taxon>
        <taxon>Thiotrichaceae</taxon>
        <taxon>environmental samples</taxon>
    </lineage>
</organism>
<sequence>MLTCCNTTFRRNHSLTDTLKTVFHILLLSVLLLWTQAATAQETASGDHVTVRWLAPDTFEAGKTETIGFHFEVAPEWHVYWRNAGDSGAAPRFAVKATGATTGTVQWPFPTRLPIAHLTNLGYPGNVVYLLPVTPAAGAGQLSLKVDLEWLVCKVDCIPGFGQMTLERPVAATSNWQQDDLSLRDHFLGRTPQSQTNSPWQLAGLQTLGETQFRLTLKATDKAEKAVAPEVFPLSGDLITAAQPQVEQTGEGIHYTFERVPGAELGSDATTGFVINHDGQAWQAEQVPFNTTPPAAVTTPTQPLWLLLLAAFAGGIVLNLMPCVFPVLSIKLLSLVQARPAQRLHEALAYSAGVLLTFAALGGLLLLLRATGSAIGWGFQLQSAPVILTLIALFWLMALSFSGYFDFGHRLMTLAGDQRGGAFITGILAVFVATPCTGPFMGVALGAAAVLPAASALAIFLGLGAGLAAPFVVLSLSPGLLKRLPKPGAWMDTLRQLMAFPLYITVIWLLWVLGQLTGDTGWLIGSLLMLALVLAIWLSRTTSRYSHRMAAAVAVLALVAAFSALRVTEPESAQTNVAGSAWQSFDPAVVAEARANQQAVFIDYTAAWCITCQVNKKLVLDTEPVQALFKQHNVLLMRADWTHHDPVITEALAALGRNSLPVYAWYAAGEPKAELLPQILQARMIRDLFE</sequence>
<keyword evidence="5 6" id="KW-0472">Membrane</keyword>
<evidence type="ECO:0000256" key="5">
    <source>
        <dbReference type="ARBA" id="ARBA00023136"/>
    </source>
</evidence>
<dbReference type="EC" id="1.8.1.8" evidence="10"/>
<feature type="domain" description="Cytochrome C biogenesis protein transmembrane" evidence="8">
    <location>
        <begin position="305"/>
        <end position="510"/>
    </location>
</feature>
<evidence type="ECO:0000256" key="1">
    <source>
        <dbReference type="ARBA" id="ARBA00004141"/>
    </source>
</evidence>
<evidence type="ECO:0000256" key="4">
    <source>
        <dbReference type="ARBA" id="ARBA00022989"/>
    </source>
</evidence>
<dbReference type="CDD" id="cd02953">
    <property type="entry name" value="DsbDgamma"/>
    <property type="match status" value="1"/>
</dbReference>
<gene>
    <name evidence="10" type="ORF">HELGO_WM49197</name>
</gene>
<dbReference type="InterPro" id="IPR035671">
    <property type="entry name" value="DsbD_gamma"/>
</dbReference>
<dbReference type="GO" id="GO:0017004">
    <property type="term" value="P:cytochrome complex assembly"/>
    <property type="evidence" value="ECO:0007669"/>
    <property type="project" value="UniProtKB-KW"/>
</dbReference>
<dbReference type="PANTHER" id="PTHR32234">
    <property type="entry name" value="THIOL:DISULFIDE INTERCHANGE PROTEIN DSBD"/>
    <property type="match status" value="1"/>
</dbReference>
<dbReference type="EMBL" id="CACVAT010000452">
    <property type="protein sequence ID" value="CAA6827881.1"/>
    <property type="molecule type" value="Genomic_DNA"/>
</dbReference>
<dbReference type="GO" id="GO:0045454">
    <property type="term" value="P:cell redox homeostasis"/>
    <property type="evidence" value="ECO:0007669"/>
    <property type="project" value="TreeGrafter"/>
</dbReference>
<dbReference type="GO" id="GO:0047134">
    <property type="term" value="F:protein-disulfide reductase [NAD(P)H] activity"/>
    <property type="evidence" value="ECO:0007669"/>
    <property type="project" value="UniProtKB-EC"/>
</dbReference>
<evidence type="ECO:0000256" key="3">
    <source>
        <dbReference type="ARBA" id="ARBA00022748"/>
    </source>
</evidence>
<accession>A0A6S6UC12</accession>
<reference evidence="10" key="1">
    <citation type="submission" date="2020-01" db="EMBL/GenBank/DDBJ databases">
        <authorList>
            <person name="Meier V. D."/>
            <person name="Meier V D."/>
        </authorList>
    </citation>
    <scope>NUCLEOTIDE SEQUENCE</scope>
    <source>
        <strain evidence="10">HLG_WM_MAG_09</strain>
    </source>
</reference>
<evidence type="ECO:0000256" key="7">
    <source>
        <dbReference type="SAM" id="SignalP"/>
    </source>
</evidence>
<name>A0A6S6UC12_9GAMM</name>
<protein>
    <submittedName>
        <fullName evidence="10">Cytochrome c-type biogenesis protein DsbD, protein-disulfide reductase (EC)</fullName>
        <ecNumber evidence="10">1.8.1.8</ecNumber>
    </submittedName>
</protein>
<evidence type="ECO:0000256" key="2">
    <source>
        <dbReference type="ARBA" id="ARBA00022692"/>
    </source>
</evidence>
<feature type="transmembrane region" description="Helical" evidence="6">
    <location>
        <begin position="422"/>
        <end position="450"/>
    </location>
</feature>
<dbReference type="Pfam" id="PF13899">
    <property type="entry name" value="Thioredoxin_7"/>
    <property type="match status" value="1"/>
</dbReference>
<dbReference type="InterPro" id="IPR003834">
    <property type="entry name" value="Cyt_c_assmbl_TM_dom"/>
</dbReference>
<feature type="transmembrane region" description="Helical" evidence="6">
    <location>
        <begin position="456"/>
        <end position="476"/>
    </location>
</feature>
<keyword evidence="4 6" id="KW-1133">Transmembrane helix</keyword>
<proteinExistence type="predicted"/>
<feature type="chain" id="PRO_5028329332" evidence="7">
    <location>
        <begin position="41"/>
        <end position="690"/>
    </location>
</feature>
<dbReference type="InterPro" id="IPR036249">
    <property type="entry name" value="Thioredoxin-like_sf"/>
</dbReference>
<evidence type="ECO:0000259" key="8">
    <source>
        <dbReference type="Pfam" id="PF02683"/>
    </source>
</evidence>
<dbReference type="InterPro" id="IPR028250">
    <property type="entry name" value="DsbDN"/>
</dbReference>
<dbReference type="Gene3D" id="3.40.30.10">
    <property type="entry name" value="Glutaredoxin"/>
    <property type="match status" value="1"/>
</dbReference>
<feature type="transmembrane region" description="Helical" evidence="6">
    <location>
        <begin position="520"/>
        <end position="538"/>
    </location>
</feature>
<dbReference type="GO" id="GO:0016020">
    <property type="term" value="C:membrane"/>
    <property type="evidence" value="ECO:0007669"/>
    <property type="project" value="UniProtKB-SubCell"/>
</dbReference>
<comment type="subcellular location">
    <subcellularLocation>
        <location evidence="1">Membrane</location>
        <topology evidence="1">Multi-pass membrane protein</topology>
    </subcellularLocation>
</comment>
<dbReference type="SUPFAM" id="SSF52833">
    <property type="entry name" value="Thioredoxin-like"/>
    <property type="match status" value="1"/>
</dbReference>
<dbReference type="Pfam" id="PF02683">
    <property type="entry name" value="DsbD_TM"/>
    <property type="match status" value="1"/>
</dbReference>
<dbReference type="AlphaFoldDB" id="A0A6S6UC12"/>
<dbReference type="PANTHER" id="PTHR32234:SF3">
    <property type="entry name" value="SUPPRESSION OF COPPER SENSITIVITY PROTEIN"/>
    <property type="match status" value="1"/>
</dbReference>
<evidence type="ECO:0000313" key="10">
    <source>
        <dbReference type="EMBL" id="CAA6827881.1"/>
    </source>
</evidence>
<feature type="transmembrane region" description="Helical" evidence="6">
    <location>
        <begin position="348"/>
        <end position="368"/>
    </location>
</feature>
<keyword evidence="7" id="KW-0732">Signal</keyword>
<feature type="transmembrane region" description="Helical" evidence="6">
    <location>
        <begin position="304"/>
        <end position="328"/>
    </location>
</feature>
<feature type="transmembrane region" description="Helical" evidence="6">
    <location>
        <begin position="380"/>
        <end position="401"/>
    </location>
</feature>
<keyword evidence="2 6" id="KW-0812">Transmembrane</keyword>
<feature type="signal peptide" evidence="7">
    <location>
        <begin position="1"/>
        <end position="40"/>
    </location>
</feature>
<dbReference type="Pfam" id="PF11412">
    <property type="entry name" value="DsbD_N"/>
    <property type="match status" value="1"/>
</dbReference>
<evidence type="ECO:0000256" key="6">
    <source>
        <dbReference type="SAM" id="Phobius"/>
    </source>
</evidence>
<feature type="domain" description="Thiol:disulfide interchange protein DsbD N-terminal" evidence="9">
    <location>
        <begin position="54"/>
        <end position="165"/>
    </location>
</feature>
<feature type="transmembrane region" description="Helical" evidence="6">
    <location>
        <begin position="497"/>
        <end position="514"/>
    </location>
</feature>
<evidence type="ECO:0000259" key="9">
    <source>
        <dbReference type="Pfam" id="PF11412"/>
    </source>
</evidence>
<keyword evidence="3" id="KW-0201">Cytochrome c-type biogenesis</keyword>